<dbReference type="AlphaFoldDB" id="A0A239DSE0"/>
<keyword evidence="2" id="KW-1185">Reference proteome</keyword>
<gene>
    <name evidence="1" type="ORF">SAMN06265376_11247</name>
</gene>
<organism evidence="1 2">
    <name type="scientific">Dokdonia pacifica</name>
    <dbReference type="NCBI Taxonomy" id="1627892"/>
    <lineage>
        <taxon>Bacteria</taxon>
        <taxon>Pseudomonadati</taxon>
        <taxon>Bacteroidota</taxon>
        <taxon>Flavobacteriia</taxon>
        <taxon>Flavobacteriales</taxon>
        <taxon>Flavobacteriaceae</taxon>
        <taxon>Dokdonia</taxon>
    </lineage>
</organism>
<name>A0A239DSE0_9FLAO</name>
<protein>
    <submittedName>
        <fullName evidence="1">Uncharacterized protein</fullName>
    </submittedName>
</protein>
<dbReference type="EMBL" id="FZNY01000012">
    <property type="protein sequence ID" value="SNS35535.1"/>
    <property type="molecule type" value="Genomic_DNA"/>
</dbReference>
<proteinExistence type="predicted"/>
<evidence type="ECO:0000313" key="2">
    <source>
        <dbReference type="Proteomes" id="UP000198379"/>
    </source>
</evidence>
<sequence length="61" mass="6278">MKSLKNLKGVQELNKAQQKEVNGARIGCSSNCSGRPQGSRCYAGGHCLCPGVCLGGGCLPL</sequence>
<reference evidence="1 2" key="1">
    <citation type="submission" date="2017-06" db="EMBL/GenBank/DDBJ databases">
        <authorList>
            <person name="Kim H.J."/>
            <person name="Triplett B.A."/>
        </authorList>
    </citation>
    <scope>NUCLEOTIDE SEQUENCE [LARGE SCALE GENOMIC DNA]</scope>
    <source>
        <strain evidence="1 2">DSM 25597</strain>
    </source>
</reference>
<dbReference type="RefSeq" id="WP_089373904.1">
    <property type="nucleotide sequence ID" value="NZ_BMEP01000011.1"/>
</dbReference>
<accession>A0A239DSE0</accession>
<dbReference type="Proteomes" id="UP000198379">
    <property type="component" value="Unassembled WGS sequence"/>
</dbReference>
<dbReference type="OrthoDB" id="1264405at2"/>
<evidence type="ECO:0000313" key="1">
    <source>
        <dbReference type="EMBL" id="SNS35535.1"/>
    </source>
</evidence>